<dbReference type="AlphaFoldDB" id="A0AAV5ISL6"/>
<dbReference type="EMBL" id="BPVZ01000022">
    <property type="protein sequence ID" value="GKV04862.1"/>
    <property type="molecule type" value="Genomic_DNA"/>
</dbReference>
<dbReference type="Gene3D" id="3.30.300.30">
    <property type="match status" value="1"/>
</dbReference>
<feature type="region of interest" description="Disordered" evidence="1">
    <location>
        <begin position="214"/>
        <end position="264"/>
    </location>
</feature>
<dbReference type="InterPro" id="IPR000873">
    <property type="entry name" value="AMP-dep_synth/lig_dom"/>
</dbReference>
<evidence type="ECO:0000313" key="3">
    <source>
        <dbReference type="EMBL" id="GKV04862.1"/>
    </source>
</evidence>
<name>A0AAV5ISL6_9ROSI</name>
<reference evidence="3 4" key="1">
    <citation type="journal article" date="2021" name="Commun. Biol.">
        <title>The genome of Shorea leprosula (Dipterocarpaceae) highlights the ecological relevance of drought in aseasonal tropical rainforests.</title>
        <authorList>
            <person name="Ng K.K.S."/>
            <person name="Kobayashi M.J."/>
            <person name="Fawcett J.A."/>
            <person name="Hatakeyama M."/>
            <person name="Paape T."/>
            <person name="Ng C.H."/>
            <person name="Ang C.C."/>
            <person name="Tnah L.H."/>
            <person name="Lee C.T."/>
            <person name="Nishiyama T."/>
            <person name="Sese J."/>
            <person name="O'Brien M.J."/>
            <person name="Copetti D."/>
            <person name="Mohd Noor M.I."/>
            <person name="Ong R.C."/>
            <person name="Putra M."/>
            <person name="Sireger I.Z."/>
            <person name="Indrioko S."/>
            <person name="Kosugi Y."/>
            <person name="Izuno A."/>
            <person name="Isagi Y."/>
            <person name="Lee S.L."/>
            <person name="Shimizu K.K."/>
        </authorList>
    </citation>
    <scope>NUCLEOTIDE SEQUENCE [LARGE SCALE GENOMIC DNA]</scope>
    <source>
        <strain evidence="3">214</strain>
    </source>
</reference>
<dbReference type="Gene3D" id="3.40.50.12780">
    <property type="entry name" value="N-terminal domain of ligase-like"/>
    <property type="match status" value="1"/>
</dbReference>
<gene>
    <name evidence="3" type="ORF">SLEP1_g16960</name>
</gene>
<dbReference type="SUPFAM" id="SSF56801">
    <property type="entry name" value="Acetyl-CoA synthetase-like"/>
    <property type="match status" value="1"/>
</dbReference>
<evidence type="ECO:0000256" key="1">
    <source>
        <dbReference type="SAM" id="MobiDB-lite"/>
    </source>
</evidence>
<protein>
    <recommendedName>
        <fullName evidence="2">AMP-dependent synthetase/ligase domain-containing protein</fullName>
    </recommendedName>
</protein>
<feature type="compositionally biased region" description="Low complexity" evidence="1">
    <location>
        <begin position="249"/>
        <end position="264"/>
    </location>
</feature>
<proteinExistence type="predicted"/>
<evidence type="ECO:0000259" key="2">
    <source>
        <dbReference type="Pfam" id="PF00501"/>
    </source>
</evidence>
<dbReference type="PANTHER" id="PTHR22754">
    <property type="entry name" value="DISCO-INTERACTING PROTEIN 2 DIP2 -RELATED"/>
    <property type="match status" value="1"/>
</dbReference>
<comment type="caution">
    <text evidence="3">The sequence shown here is derived from an EMBL/GenBank/DDBJ whole genome shotgun (WGS) entry which is preliminary data.</text>
</comment>
<accession>A0AAV5ISL6</accession>
<organism evidence="3 4">
    <name type="scientific">Rubroshorea leprosula</name>
    <dbReference type="NCBI Taxonomy" id="152421"/>
    <lineage>
        <taxon>Eukaryota</taxon>
        <taxon>Viridiplantae</taxon>
        <taxon>Streptophyta</taxon>
        <taxon>Embryophyta</taxon>
        <taxon>Tracheophyta</taxon>
        <taxon>Spermatophyta</taxon>
        <taxon>Magnoliopsida</taxon>
        <taxon>eudicotyledons</taxon>
        <taxon>Gunneridae</taxon>
        <taxon>Pentapetalae</taxon>
        <taxon>rosids</taxon>
        <taxon>malvids</taxon>
        <taxon>Malvales</taxon>
        <taxon>Dipterocarpaceae</taxon>
        <taxon>Rubroshorea</taxon>
    </lineage>
</organism>
<dbReference type="PANTHER" id="PTHR22754:SF40">
    <property type="entry name" value="OS01G0636300 PROTEIN"/>
    <property type="match status" value="1"/>
</dbReference>
<dbReference type="Proteomes" id="UP001054252">
    <property type="component" value="Unassembled WGS sequence"/>
</dbReference>
<feature type="compositionally biased region" description="Basic and acidic residues" evidence="1">
    <location>
        <begin position="230"/>
        <end position="242"/>
    </location>
</feature>
<evidence type="ECO:0000313" key="4">
    <source>
        <dbReference type="Proteomes" id="UP001054252"/>
    </source>
</evidence>
<feature type="domain" description="AMP-dependent synthetase/ligase" evidence="2">
    <location>
        <begin position="30"/>
        <end position="101"/>
    </location>
</feature>
<dbReference type="InterPro" id="IPR045851">
    <property type="entry name" value="AMP-bd_C_sf"/>
</dbReference>
<sequence>MDYENYDPSFPDQPVVDQYLPIWAKLPAFSSKPAFIWVKGDSTKGSASTLTYEQLNNSVQSISSKLLVPLQRGDTVVILCSPGLKLVEIIFGCQRAGLLSVLELADMLKCSCPETLRGGCLAAFLASRIIVLAAEMQKSGEVDKRVLRNICERIKQAVLDEEKVELGLVVLVRSGRVPKTTSGKVQRWAAKIKFLSDVMDMNLDERSGFFSSVGAVNNHESKGKGGGRGRGGEEKRKGKAEGTEEAVFSLSSEPSRRPSLLSPL</sequence>
<dbReference type="Pfam" id="PF00501">
    <property type="entry name" value="AMP-binding"/>
    <property type="match status" value="1"/>
</dbReference>
<keyword evidence="4" id="KW-1185">Reference proteome</keyword>
<dbReference type="InterPro" id="IPR042099">
    <property type="entry name" value="ANL_N_sf"/>
</dbReference>